<evidence type="ECO:0000256" key="4">
    <source>
        <dbReference type="ARBA" id="ARBA00023136"/>
    </source>
</evidence>
<dbReference type="Gene3D" id="1.20.1070.10">
    <property type="entry name" value="Rhodopsin 7-helix transmembrane proteins"/>
    <property type="match status" value="1"/>
</dbReference>
<evidence type="ECO:0000256" key="2">
    <source>
        <dbReference type="ARBA" id="ARBA00022692"/>
    </source>
</evidence>
<organism evidence="7 8">
    <name type="scientific">Taenia crassiceps</name>
    <dbReference type="NCBI Taxonomy" id="6207"/>
    <lineage>
        <taxon>Eukaryota</taxon>
        <taxon>Metazoa</taxon>
        <taxon>Spiralia</taxon>
        <taxon>Lophotrochozoa</taxon>
        <taxon>Platyhelminthes</taxon>
        <taxon>Cestoda</taxon>
        <taxon>Eucestoda</taxon>
        <taxon>Cyclophyllidea</taxon>
        <taxon>Taeniidae</taxon>
        <taxon>Taenia</taxon>
    </lineage>
</organism>
<keyword evidence="4 5" id="KW-0472">Membrane</keyword>
<dbReference type="InterPro" id="IPR017452">
    <property type="entry name" value="GPCR_Rhodpsn_7TM"/>
</dbReference>
<protein>
    <recommendedName>
        <fullName evidence="6">G-protein coupled receptors family 1 profile domain-containing protein</fullName>
    </recommendedName>
</protein>
<dbReference type="SUPFAM" id="SSF81321">
    <property type="entry name" value="Family A G protein-coupled receptor-like"/>
    <property type="match status" value="1"/>
</dbReference>
<comment type="subcellular location">
    <subcellularLocation>
        <location evidence="1">Membrane</location>
    </subcellularLocation>
</comment>
<name>A0ABR4QBS3_9CEST</name>
<evidence type="ECO:0000256" key="5">
    <source>
        <dbReference type="SAM" id="Phobius"/>
    </source>
</evidence>
<dbReference type="EMBL" id="JAKROA010000005">
    <property type="protein sequence ID" value="KAL5107002.1"/>
    <property type="molecule type" value="Genomic_DNA"/>
</dbReference>
<evidence type="ECO:0000256" key="3">
    <source>
        <dbReference type="ARBA" id="ARBA00022989"/>
    </source>
</evidence>
<evidence type="ECO:0000313" key="8">
    <source>
        <dbReference type="Proteomes" id="UP001651158"/>
    </source>
</evidence>
<dbReference type="Proteomes" id="UP001651158">
    <property type="component" value="Unassembled WGS sequence"/>
</dbReference>
<evidence type="ECO:0000256" key="1">
    <source>
        <dbReference type="ARBA" id="ARBA00004370"/>
    </source>
</evidence>
<reference evidence="7 8" key="1">
    <citation type="journal article" date="2022" name="Front. Cell. Infect. Microbiol.">
        <title>The Genomes of Two Strains of Taenia crassiceps the Animal Model for the Study of Human Cysticercosis.</title>
        <authorList>
            <person name="Bobes R.J."/>
            <person name="Estrada K."/>
            <person name="Rios-Valencia D.G."/>
            <person name="Calderon-Gallegos A."/>
            <person name="de la Torre P."/>
            <person name="Carrero J.C."/>
            <person name="Sanchez-Flores A."/>
            <person name="Laclette J.P."/>
        </authorList>
    </citation>
    <scope>NUCLEOTIDE SEQUENCE [LARGE SCALE GENOMIC DNA]</scope>
    <source>
        <strain evidence="7">WFUcys</strain>
    </source>
</reference>
<gene>
    <name evidence="7" type="ORF">TcWFU_007512</name>
</gene>
<feature type="transmembrane region" description="Helical" evidence="5">
    <location>
        <begin position="37"/>
        <end position="57"/>
    </location>
</feature>
<keyword evidence="3 5" id="KW-1133">Transmembrane helix</keyword>
<keyword evidence="2 5" id="KW-0812">Transmembrane</keyword>
<evidence type="ECO:0000259" key="6">
    <source>
        <dbReference type="PROSITE" id="PS50262"/>
    </source>
</evidence>
<keyword evidence="8" id="KW-1185">Reference proteome</keyword>
<feature type="domain" description="G-protein coupled receptors family 1 profile" evidence="6">
    <location>
        <begin position="1"/>
        <end position="95"/>
    </location>
</feature>
<sequence length="133" mass="15331">MWASLLRQVNKTALKHSDICNETDGNAKRVMNILQTILVTFIAFAMPCFFSSVLHFYCQYSQLCSSATMDALEDGVSSVANYFSIVTSTSNFFIYILQSRSYRQRLIHMLRLQRYQWFQTDDDVGVESIRGTI</sequence>
<comment type="caution">
    <text evidence="7">The sequence shown here is derived from an EMBL/GenBank/DDBJ whole genome shotgun (WGS) entry which is preliminary data.</text>
</comment>
<accession>A0ABR4QBS3</accession>
<evidence type="ECO:0000313" key="7">
    <source>
        <dbReference type="EMBL" id="KAL5107002.1"/>
    </source>
</evidence>
<proteinExistence type="predicted"/>
<feature type="transmembrane region" description="Helical" evidence="5">
    <location>
        <begin position="77"/>
        <end position="97"/>
    </location>
</feature>
<dbReference type="PROSITE" id="PS50262">
    <property type="entry name" value="G_PROTEIN_RECEP_F1_2"/>
    <property type="match status" value="1"/>
</dbReference>